<evidence type="ECO:0000313" key="1">
    <source>
        <dbReference type="EMBL" id="ASI98108.1"/>
    </source>
</evidence>
<evidence type="ECO:0000313" key="2">
    <source>
        <dbReference type="Proteomes" id="UP000197156"/>
    </source>
</evidence>
<keyword evidence="2" id="KW-1185">Reference proteome</keyword>
<dbReference type="KEGG" id="tce:A3L02_00235"/>
<proteinExistence type="predicted"/>
<reference evidence="1 2" key="1">
    <citation type="submission" date="2016-03" db="EMBL/GenBank/DDBJ databases">
        <title>Complete genome sequence of Thermococcus celer.</title>
        <authorList>
            <person name="Oger P.M."/>
        </authorList>
    </citation>
    <scope>NUCLEOTIDE SEQUENCE [LARGE SCALE GENOMIC DNA]</scope>
    <source>
        <strain evidence="1 2">Vu 13</strain>
    </source>
</reference>
<protein>
    <submittedName>
        <fullName evidence="1">Uncharacterized protein</fullName>
    </submittedName>
</protein>
<name>A0A218NZL2_THECE</name>
<dbReference type="AlphaFoldDB" id="A0A218NZL2"/>
<gene>
    <name evidence="1" type="ORF">A3L02_00235</name>
</gene>
<accession>A0A218NZL2</accession>
<sequence>MGLRRFSHDDGLRWRPWAGGGADDIPGLVGTDADEDVHQQQGPAGPYFFAIFILLFPLWDALLHWSGTDPRGIEEMAHEVLRYLFTML</sequence>
<dbReference type="EMBL" id="CP014854">
    <property type="protein sequence ID" value="ASI98108.1"/>
    <property type="molecule type" value="Genomic_DNA"/>
</dbReference>
<organism evidence="1 2">
    <name type="scientific">Thermococcus celer Vu 13 = JCM 8558</name>
    <dbReference type="NCBI Taxonomy" id="1293037"/>
    <lineage>
        <taxon>Archaea</taxon>
        <taxon>Methanobacteriati</taxon>
        <taxon>Methanobacteriota</taxon>
        <taxon>Thermococci</taxon>
        <taxon>Thermococcales</taxon>
        <taxon>Thermococcaceae</taxon>
        <taxon>Thermococcus</taxon>
    </lineage>
</organism>
<dbReference type="Proteomes" id="UP000197156">
    <property type="component" value="Chromosome"/>
</dbReference>